<feature type="region of interest" description="Disordered" evidence="1">
    <location>
        <begin position="79"/>
        <end position="100"/>
    </location>
</feature>
<evidence type="ECO:0000313" key="3">
    <source>
        <dbReference type="Proteomes" id="UP001221898"/>
    </source>
</evidence>
<feature type="compositionally biased region" description="Basic and acidic residues" evidence="1">
    <location>
        <begin position="79"/>
        <end position="90"/>
    </location>
</feature>
<dbReference type="Proteomes" id="UP001221898">
    <property type="component" value="Unassembled WGS sequence"/>
</dbReference>
<sequence length="153" mass="17109">MEGGLGRGCEQRHRCLWGQAFNNDYKLELVLERQAAAVRPAAFEAPPSLGRARPPTHEETLQLCSCLWERMPCDATATERSRARHGEARRGGGVTRPAIAYSPKPAPNCRGAVMDLEQHGPIWSLEENRFSLCHHSCFLLIFRGRGGPTRKLF</sequence>
<comment type="caution">
    <text evidence="2">The sequence shown here is derived from an EMBL/GenBank/DDBJ whole genome shotgun (WGS) entry which is preliminary data.</text>
</comment>
<evidence type="ECO:0000313" key="2">
    <source>
        <dbReference type="EMBL" id="KAJ8400389.1"/>
    </source>
</evidence>
<accession>A0AAD7SD46</accession>
<dbReference type="EMBL" id="JAINUG010000077">
    <property type="protein sequence ID" value="KAJ8400389.1"/>
    <property type="molecule type" value="Genomic_DNA"/>
</dbReference>
<evidence type="ECO:0000256" key="1">
    <source>
        <dbReference type="SAM" id="MobiDB-lite"/>
    </source>
</evidence>
<dbReference type="AlphaFoldDB" id="A0AAD7SD46"/>
<protein>
    <submittedName>
        <fullName evidence="2">Uncharacterized protein</fullName>
    </submittedName>
</protein>
<organism evidence="2 3">
    <name type="scientific">Aldrovandia affinis</name>
    <dbReference type="NCBI Taxonomy" id="143900"/>
    <lineage>
        <taxon>Eukaryota</taxon>
        <taxon>Metazoa</taxon>
        <taxon>Chordata</taxon>
        <taxon>Craniata</taxon>
        <taxon>Vertebrata</taxon>
        <taxon>Euteleostomi</taxon>
        <taxon>Actinopterygii</taxon>
        <taxon>Neopterygii</taxon>
        <taxon>Teleostei</taxon>
        <taxon>Notacanthiformes</taxon>
        <taxon>Halosauridae</taxon>
        <taxon>Aldrovandia</taxon>
    </lineage>
</organism>
<name>A0AAD7SD46_9TELE</name>
<proteinExistence type="predicted"/>
<gene>
    <name evidence="2" type="ORF">AAFF_G00397720</name>
</gene>
<reference evidence="2" key="1">
    <citation type="journal article" date="2023" name="Science">
        <title>Genome structures resolve the early diversification of teleost fishes.</title>
        <authorList>
            <person name="Parey E."/>
            <person name="Louis A."/>
            <person name="Montfort J."/>
            <person name="Bouchez O."/>
            <person name="Roques C."/>
            <person name="Iampietro C."/>
            <person name="Lluch J."/>
            <person name="Castinel A."/>
            <person name="Donnadieu C."/>
            <person name="Desvignes T."/>
            <person name="Floi Bucao C."/>
            <person name="Jouanno E."/>
            <person name="Wen M."/>
            <person name="Mejri S."/>
            <person name="Dirks R."/>
            <person name="Jansen H."/>
            <person name="Henkel C."/>
            <person name="Chen W.J."/>
            <person name="Zahm M."/>
            <person name="Cabau C."/>
            <person name="Klopp C."/>
            <person name="Thompson A.W."/>
            <person name="Robinson-Rechavi M."/>
            <person name="Braasch I."/>
            <person name="Lecointre G."/>
            <person name="Bobe J."/>
            <person name="Postlethwait J.H."/>
            <person name="Berthelot C."/>
            <person name="Roest Crollius H."/>
            <person name="Guiguen Y."/>
        </authorList>
    </citation>
    <scope>NUCLEOTIDE SEQUENCE</scope>
    <source>
        <strain evidence="2">NC1722</strain>
    </source>
</reference>
<keyword evidence="3" id="KW-1185">Reference proteome</keyword>